<evidence type="ECO:0000256" key="11">
    <source>
        <dbReference type="RuleBase" id="RU363032"/>
    </source>
</evidence>
<name>B9L8P1_NAUPA</name>
<evidence type="ECO:0000313" key="14">
    <source>
        <dbReference type="Proteomes" id="UP000000448"/>
    </source>
</evidence>
<evidence type="ECO:0000259" key="12">
    <source>
        <dbReference type="PROSITE" id="PS50928"/>
    </source>
</evidence>
<feature type="transmembrane region" description="Helical" evidence="11">
    <location>
        <begin position="12"/>
        <end position="31"/>
    </location>
</feature>
<dbReference type="GO" id="GO:0022857">
    <property type="term" value="F:transmembrane transporter activity"/>
    <property type="evidence" value="ECO:0007669"/>
    <property type="project" value="InterPro"/>
</dbReference>
<dbReference type="RefSeq" id="WP_015902508.1">
    <property type="nucleotide sequence ID" value="NC_012115.1"/>
</dbReference>
<dbReference type="PANTHER" id="PTHR30614:SF20">
    <property type="entry name" value="GLUTAMINE TRANSPORT SYSTEM PERMEASE PROTEIN GLNP"/>
    <property type="match status" value="1"/>
</dbReference>
<keyword evidence="8" id="KW-0029">Amino-acid transport</keyword>
<evidence type="ECO:0000256" key="1">
    <source>
        <dbReference type="ARBA" id="ARBA00003159"/>
    </source>
</evidence>
<dbReference type="STRING" id="598659.NAMH_0583"/>
<dbReference type="Gene3D" id="1.10.3720.10">
    <property type="entry name" value="MetI-like"/>
    <property type="match status" value="1"/>
</dbReference>
<dbReference type="SUPFAM" id="SSF161098">
    <property type="entry name" value="MetI-like"/>
    <property type="match status" value="1"/>
</dbReference>
<dbReference type="NCBIfam" id="TIGR01726">
    <property type="entry name" value="HEQRo_perm_3TM"/>
    <property type="match status" value="1"/>
</dbReference>
<keyword evidence="6" id="KW-1003">Cell membrane</keyword>
<dbReference type="FunFam" id="1.10.3720.10:FF:000033">
    <property type="entry name" value="Polar amino acid ABC transporter permease"/>
    <property type="match status" value="1"/>
</dbReference>
<feature type="transmembrane region" description="Helical" evidence="11">
    <location>
        <begin position="286"/>
        <end position="305"/>
    </location>
</feature>
<dbReference type="KEGG" id="nam:NAMH_0583"/>
<keyword evidence="5 11" id="KW-0813">Transport</keyword>
<reference evidence="13 14" key="1">
    <citation type="journal article" date="2009" name="PLoS Genet.">
        <title>Adaptations to submarine hydrothermal environments exemplified by the genome of Nautilia profundicola.</title>
        <authorList>
            <person name="Campbell B.J."/>
            <person name="Smith J.L."/>
            <person name="Hanson T.E."/>
            <person name="Klotz M.G."/>
            <person name="Stein L.Y."/>
            <person name="Lee C.K."/>
            <person name="Wu D."/>
            <person name="Robinson J.M."/>
            <person name="Khouri H.M."/>
            <person name="Eisen J.A."/>
            <person name="Cary S.C."/>
        </authorList>
    </citation>
    <scope>NUCLEOTIDE SEQUENCE [LARGE SCALE GENOMIC DNA]</scope>
    <source>
        <strain evidence="14">ATCC BAA-1463 / DSM 18972 / AmH</strain>
    </source>
</reference>
<keyword evidence="10 11" id="KW-0472">Membrane</keyword>
<keyword evidence="9 11" id="KW-1133">Transmembrane helix</keyword>
<evidence type="ECO:0000256" key="5">
    <source>
        <dbReference type="ARBA" id="ARBA00022448"/>
    </source>
</evidence>
<feature type="transmembrane region" description="Helical" evidence="11">
    <location>
        <begin position="114"/>
        <end position="142"/>
    </location>
</feature>
<accession>B9L8P1</accession>
<dbReference type="PANTHER" id="PTHR30614">
    <property type="entry name" value="MEMBRANE COMPONENT OF AMINO ACID ABC TRANSPORTER"/>
    <property type="match status" value="1"/>
</dbReference>
<evidence type="ECO:0000256" key="7">
    <source>
        <dbReference type="ARBA" id="ARBA00022692"/>
    </source>
</evidence>
<comment type="subcellular location">
    <subcellularLocation>
        <location evidence="2">Cell inner membrane</location>
        <topology evidence="2">Multi-pass membrane protein</topology>
    </subcellularLocation>
    <subcellularLocation>
        <location evidence="11">Cell membrane</location>
        <topology evidence="11">Multi-pass membrane protein</topology>
    </subcellularLocation>
</comment>
<proteinExistence type="inferred from homology"/>
<dbReference type="InterPro" id="IPR000515">
    <property type="entry name" value="MetI-like"/>
</dbReference>
<dbReference type="Pfam" id="PF00528">
    <property type="entry name" value="BPD_transp_1"/>
    <property type="match status" value="1"/>
</dbReference>
<dbReference type="AlphaFoldDB" id="B9L8P1"/>
<comment type="function">
    <text evidence="1">Part of the binding-protein-dependent transport system for glutamine; probably responsible for the translocation of the substrate across the membrane.</text>
</comment>
<dbReference type="EMBL" id="CP001279">
    <property type="protein sequence ID" value="ACM93456.1"/>
    <property type="molecule type" value="Genomic_DNA"/>
</dbReference>
<dbReference type="InterPro" id="IPR010065">
    <property type="entry name" value="AA_ABC_transptr_permease_3TM"/>
</dbReference>
<evidence type="ECO:0000256" key="6">
    <source>
        <dbReference type="ARBA" id="ARBA00022475"/>
    </source>
</evidence>
<protein>
    <recommendedName>
        <fullName evidence="4">Putative glutamine transport system permease protein GlnP</fullName>
    </recommendedName>
</protein>
<feature type="transmembrane region" description="Helical" evidence="11">
    <location>
        <begin position="154"/>
        <end position="180"/>
    </location>
</feature>
<feature type="domain" description="ABC transmembrane type-1" evidence="12">
    <location>
        <begin position="118"/>
        <end position="305"/>
    </location>
</feature>
<evidence type="ECO:0000256" key="8">
    <source>
        <dbReference type="ARBA" id="ARBA00022970"/>
    </source>
</evidence>
<comment type="similarity">
    <text evidence="3">Belongs to the binding-protein-dependent transport system permease family. HisMQ subfamily.</text>
</comment>
<organism evidence="13 14">
    <name type="scientific">Nautilia profundicola (strain ATCC BAA-1463 / DSM 18972 / AmH)</name>
    <dbReference type="NCBI Taxonomy" id="598659"/>
    <lineage>
        <taxon>Bacteria</taxon>
        <taxon>Pseudomonadati</taxon>
        <taxon>Campylobacterota</taxon>
        <taxon>Epsilonproteobacteria</taxon>
        <taxon>Nautiliales</taxon>
        <taxon>Nautiliaceae</taxon>
        <taxon>Nautilia</taxon>
    </lineage>
</organism>
<keyword evidence="7 11" id="KW-0812">Transmembrane</keyword>
<gene>
    <name evidence="13" type="ordered locus">NAMH_0583</name>
</gene>
<evidence type="ECO:0000256" key="10">
    <source>
        <dbReference type="ARBA" id="ARBA00023136"/>
    </source>
</evidence>
<dbReference type="GO" id="GO:0006865">
    <property type="term" value="P:amino acid transport"/>
    <property type="evidence" value="ECO:0007669"/>
    <property type="project" value="UniProtKB-KW"/>
</dbReference>
<dbReference type="eggNOG" id="COG0765">
    <property type="taxonomic scope" value="Bacteria"/>
</dbReference>
<evidence type="ECO:0000256" key="9">
    <source>
        <dbReference type="ARBA" id="ARBA00022989"/>
    </source>
</evidence>
<evidence type="ECO:0000256" key="3">
    <source>
        <dbReference type="ARBA" id="ARBA00010072"/>
    </source>
</evidence>
<dbReference type="GO" id="GO:0043190">
    <property type="term" value="C:ATP-binding cassette (ABC) transporter complex"/>
    <property type="evidence" value="ECO:0007669"/>
    <property type="project" value="InterPro"/>
</dbReference>
<dbReference type="InterPro" id="IPR043429">
    <property type="entry name" value="ArtM/GltK/GlnP/TcyL/YhdX-like"/>
</dbReference>
<dbReference type="PROSITE" id="PS50928">
    <property type="entry name" value="ABC_TM1"/>
    <property type="match status" value="1"/>
</dbReference>
<sequence length="318" mass="35938">MKQSIIKDRKIGQIFALLFYVLLGWFLYQAASKINYTWKWDMIPKYFVYEKKIPLTSPCDGKLIVKQNKAEIICEDKSVKTFDITGYKLEFKNGDYLYQDDEFAYKSKLEPGPFIMGIWVTIKISIISMIIAFIIGLIIAIMRLSGIPALDYIGSVYVTVIRGTPLLVQLFIFYFIVATIFNLPRFWAGVMSLSIFYGAYIAEILRGAIQAIDKGQHEAAMSLGFTSFQKMQLIILPQALRKALPALVGELISLIKDSSLVSIISITDLTKVGREIVANTFSPFETWLTVAALYLMLTSILSFIGHRLEKKMKAKGGI</sequence>
<dbReference type="CDD" id="cd06261">
    <property type="entry name" value="TM_PBP2"/>
    <property type="match status" value="1"/>
</dbReference>
<keyword evidence="14" id="KW-1185">Reference proteome</keyword>
<evidence type="ECO:0000256" key="4">
    <source>
        <dbReference type="ARBA" id="ARBA00016506"/>
    </source>
</evidence>
<evidence type="ECO:0000256" key="2">
    <source>
        <dbReference type="ARBA" id="ARBA00004429"/>
    </source>
</evidence>
<evidence type="ECO:0000313" key="13">
    <source>
        <dbReference type="EMBL" id="ACM93456.1"/>
    </source>
</evidence>
<dbReference type="HOGENOM" id="CLU_019602_16_0_7"/>
<dbReference type="Proteomes" id="UP000000448">
    <property type="component" value="Chromosome"/>
</dbReference>
<dbReference type="InterPro" id="IPR035906">
    <property type="entry name" value="MetI-like_sf"/>
</dbReference>